<dbReference type="InterPro" id="IPR051010">
    <property type="entry name" value="BCAA_transport"/>
</dbReference>
<name>A0ABW1AS87_9RHOO</name>
<dbReference type="PANTHER" id="PTHR30483:SF38">
    <property type="entry name" value="BLR7848 PROTEIN"/>
    <property type="match status" value="1"/>
</dbReference>
<feature type="chain" id="PRO_5045850098" evidence="3">
    <location>
        <begin position="24"/>
        <end position="379"/>
    </location>
</feature>
<evidence type="ECO:0000313" key="6">
    <source>
        <dbReference type="Proteomes" id="UP001595974"/>
    </source>
</evidence>
<keyword evidence="6" id="KW-1185">Reference proteome</keyword>
<dbReference type="Proteomes" id="UP001595974">
    <property type="component" value="Unassembled WGS sequence"/>
</dbReference>
<dbReference type="EMBL" id="JBHSOG010000045">
    <property type="protein sequence ID" value="MFC5770044.1"/>
    <property type="molecule type" value="Genomic_DNA"/>
</dbReference>
<accession>A0ABW1AS87</accession>
<comment type="caution">
    <text evidence="5">The sequence shown here is derived from an EMBL/GenBank/DDBJ whole genome shotgun (WGS) entry which is preliminary data.</text>
</comment>
<evidence type="ECO:0000259" key="4">
    <source>
        <dbReference type="Pfam" id="PF13458"/>
    </source>
</evidence>
<sequence length="379" mass="39552">MTTTRIKTFAALTLALAAGQALADINVGVVFSLTGPAASLGAETKKAIELMPATLGKEKINYIVLDDATDPTNAVKNAKKLIGENKVDAIIGPNLITNALAMADVANGEKVAMLSIAPVDVAPEKRQWVFRVEPAAEVMIGRVVEDMKAKGVKSVGFIGFSDSWGELGLKALTRTTEAAGIKIVATERYARTDTSVTGQALKVLAAKPDAVFIGASGTPAALPQATLRERGYKGPIYQSHAVANKEFLRVGGKAVEGARLPVAPVLVAEQLPDGHPNKQSGVAFLQKLEGKLGPDSRSTFAGASWDAWLLLEGAMTAALKTAQPGTPAFREGVRAALEKTSGLVGANGTYTMSAEDHGGYDPKAVVLIEVAGGKWQLVK</sequence>
<evidence type="ECO:0000313" key="5">
    <source>
        <dbReference type="EMBL" id="MFC5770044.1"/>
    </source>
</evidence>
<dbReference type="RefSeq" id="WP_096449363.1">
    <property type="nucleotide sequence ID" value="NZ_JBHSOG010000045.1"/>
</dbReference>
<feature type="domain" description="Leucine-binding protein" evidence="4">
    <location>
        <begin position="25"/>
        <end position="366"/>
    </location>
</feature>
<proteinExistence type="inferred from homology"/>
<evidence type="ECO:0000256" key="3">
    <source>
        <dbReference type="SAM" id="SignalP"/>
    </source>
</evidence>
<dbReference type="InterPro" id="IPR028081">
    <property type="entry name" value="Leu-bd"/>
</dbReference>
<dbReference type="Pfam" id="PF13458">
    <property type="entry name" value="Peripla_BP_6"/>
    <property type="match status" value="1"/>
</dbReference>
<keyword evidence="2 3" id="KW-0732">Signal</keyword>
<gene>
    <name evidence="5" type="ORF">ACFPTN_11725</name>
</gene>
<protein>
    <submittedName>
        <fullName evidence="5">ABC transporter substrate-binding protein</fullName>
    </submittedName>
</protein>
<dbReference type="CDD" id="cd06333">
    <property type="entry name" value="PBP1_ABC_RPA1789-like"/>
    <property type="match status" value="1"/>
</dbReference>
<evidence type="ECO:0000256" key="2">
    <source>
        <dbReference type="ARBA" id="ARBA00022729"/>
    </source>
</evidence>
<evidence type="ECO:0000256" key="1">
    <source>
        <dbReference type="ARBA" id="ARBA00010062"/>
    </source>
</evidence>
<organism evidence="5 6">
    <name type="scientific">Thauera sinica</name>
    <dbReference type="NCBI Taxonomy" id="2665146"/>
    <lineage>
        <taxon>Bacteria</taxon>
        <taxon>Pseudomonadati</taxon>
        <taxon>Pseudomonadota</taxon>
        <taxon>Betaproteobacteria</taxon>
        <taxon>Rhodocyclales</taxon>
        <taxon>Zoogloeaceae</taxon>
        <taxon>Thauera</taxon>
    </lineage>
</organism>
<dbReference type="PANTHER" id="PTHR30483">
    <property type="entry name" value="LEUCINE-SPECIFIC-BINDING PROTEIN"/>
    <property type="match status" value="1"/>
</dbReference>
<dbReference type="InterPro" id="IPR028082">
    <property type="entry name" value="Peripla_BP_I"/>
</dbReference>
<dbReference type="Gene3D" id="3.40.50.2300">
    <property type="match status" value="2"/>
</dbReference>
<feature type="signal peptide" evidence="3">
    <location>
        <begin position="1"/>
        <end position="23"/>
    </location>
</feature>
<reference evidence="6" key="1">
    <citation type="journal article" date="2019" name="Int. J. Syst. Evol. Microbiol.">
        <title>The Global Catalogue of Microorganisms (GCM) 10K type strain sequencing project: providing services to taxonomists for standard genome sequencing and annotation.</title>
        <authorList>
            <consortium name="The Broad Institute Genomics Platform"/>
            <consortium name="The Broad Institute Genome Sequencing Center for Infectious Disease"/>
            <person name="Wu L."/>
            <person name="Ma J."/>
        </authorList>
    </citation>
    <scope>NUCLEOTIDE SEQUENCE [LARGE SCALE GENOMIC DNA]</scope>
    <source>
        <strain evidence="6">SHR3</strain>
    </source>
</reference>
<dbReference type="SUPFAM" id="SSF53822">
    <property type="entry name" value="Periplasmic binding protein-like I"/>
    <property type="match status" value="1"/>
</dbReference>
<comment type="similarity">
    <text evidence="1">Belongs to the leucine-binding protein family.</text>
</comment>